<evidence type="ECO:0008006" key="4">
    <source>
        <dbReference type="Google" id="ProtNLM"/>
    </source>
</evidence>
<reference evidence="2" key="3">
    <citation type="submission" date="2025-08" db="UniProtKB">
        <authorList>
            <consortium name="Ensembl"/>
        </authorList>
    </citation>
    <scope>IDENTIFICATION</scope>
</reference>
<keyword evidence="3" id="KW-1185">Reference proteome</keyword>
<name>H2XVB9_CIOIN</name>
<feature type="chain" id="PRO_5003578189" description="Secreted protein" evidence="1">
    <location>
        <begin position="23"/>
        <end position="74"/>
    </location>
</feature>
<dbReference type="AlphaFoldDB" id="H2XVB9"/>
<dbReference type="EMBL" id="EAAA01002473">
    <property type="status" value="NOT_ANNOTATED_CDS"/>
    <property type="molecule type" value="Genomic_DNA"/>
</dbReference>
<evidence type="ECO:0000313" key="3">
    <source>
        <dbReference type="Proteomes" id="UP000008144"/>
    </source>
</evidence>
<organism evidence="2 3">
    <name type="scientific">Ciona intestinalis</name>
    <name type="common">Transparent sea squirt</name>
    <name type="synonym">Ascidia intestinalis</name>
    <dbReference type="NCBI Taxonomy" id="7719"/>
    <lineage>
        <taxon>Eukaryota</taxon>
        <taxon>Metazoa</taxon>
        <taxon>Chordata</taxon>
        <taxon>Tunicata</taxon>
        <taxon>Ascidiacea</taxon>
        <taxon>Phlebobranchia</taxon>
        <taxon>Cionidae</taxon>
        <taxon>Ciona</taxon>
    </lineage>
</organism>
<accession>H2XVB9</accession>
<dbReference type="Ensembl" id="ENSCINT00000034411.1">
    <property type="protein sequence ID" value="ENSCINP00000033603.1"/>
    <property type="gene ID" value="ENSCING00000022400.1"/>
</dbReference>
<reference evidence="2" key="2">
    <citation type="journal article" date="2008" name="Genome Biol.">
        <title>Improved genome assembly and evidence-based global gene model set for the chordate Ciona intestinalis: new insight into intron and operon populations.</title>
        <authorList>
            <person name="Satou Y."/>
            <person name="Mineta K."/>
            <person name="Ogasawara M."/>
            <person name="Sasakura Y."/>
            <person name="Shoguchi E."/>
            <person name="Ueno K."/>
            <person name="Yamada L."/>
            <person name="Matsumoto J."/>
            <person name="Wasserscheid J."/>
            <person name="Dewar K."/>
            <person name="Wiley G.B."/>
            <person name="Macmil S.L."/>
            <person name="Roe B.A."/>
            <person name="Zeller R.W."/>
            <person name="Hastings K.E."/>
            <person name="Lemaire P."/>
            <person name="Lindquist E."/>
            <person name="Endo T."/>
            <person name="Hotta K."/>
            <person name="Inaba K."/>
        </authorList>
    </citation>
    <scope>NUCLEOTIDE SEQUENCE [LARGE SCALE GENOMIC DNA]</scope>
    <source>
        <strain evidence="2">wild type</strain>
    </source>
</reference>
<evidence type="ECO:0000256" key="1">
    <source>
        <dbReference type="SAM" id="SignalP"/>
    </source>
</evidence>
<evidence type="ECO:0000313" key="2">
    <source>
        <dbReference type="Ensembl" id="ENSCINP00000033603.1"/>
    </source>
</evidence>
<dbReference type="Proteomes" id="UP000008144">
    <property type="component" value="Chromosome 7"/>
</dbReference>
<feature type="signal peptide" evidence="1">
    <location>
        <begin position="1"/>
        <end position="22"/>
    </location>
</feature>
<reference evidence="2" key="4">
    <citation type="submission" date="2025-09" db="UniProtKB">
        <authorList>
            <consortium name="Ensembl"/>
        </authorList>
    </citation>
    <scope>IDENTIFICATION</scope>
</reference>
<keyword evidence="1" id="KW-0732">Signal</keyword>
<dbReference type="HOGENOM" id="CLU_2687073_0_0_1"/>
<dbReference type="InParanoid" id="H2XVB9"/>
<proteinExistence type="predicted"/>
<reference evidence="3" key="1">
    <citation type="journal article" date="2002" name="Science">
        <title>The draft genome of Ciona intestinalis: insights into chordate and vertebrate origins.</title>
        <authorList>
            <person name="Dehal P."/>
            <person name="Satou Y."/>
            <person name="Campbell R.K."/>
            <person name="Chapman J."/>
            <person name="Degnan B."/>
            <person name="De Tomaso A."/>
            <person name="Davidson B."/>
            <person name="Di Gregorio A."/>
            <person name="Gelpke M."/>
            <person name="Goodstein D.M."/>
            <person name="Harafuji N."/>
            <person name="Hastings K.E."/>
            <person name="Ho I."/>
            <person name="Hotta K."/>
            <person name="Huang W."/>
            <person name="Kawashima T."/>
            <person name="Lemaire P."/>
            <person name="Martinez D."/>
            <person name="Meinertzhagen I.A."/>
            <person name="Necula S."/>
            <person name="Nonaka M."/>
            <person name="Putnam N."/>
            <person name="Rash S."/>
            <person name="Saiga H."/>
            <person name="Satake M."/>
            <person name="Terry A."/>
            <person name="Yamada L."/>
            <person name="Wang H.G."/>
            <person name="Awazu S."/>
            <person name="Azumi K."/>
            <person name="Boore J."/>
            <person name="Branno M."/>
            <person name="Chin-Bow S."/>
            <person name="DeSantis R."/>
            <person name="Doyle S."/>
            <person name="Francino P."/>
            <person name="Keys D.N."/>
            <person name="Haga S."/>
            <person name="Hayashi H."/>
            <person name="Hino K."/>
            <person name="Imai K.S."/>
            <person name="Inaba K."/>
            <person name="Kano S."/>
            <person name="Kobayashi K."/>
            <person name="Kobayashi M."/>
            <person name="Lee B.I."/>
            <person name="Makabe K.W."/>
            <person name="Manohar C."/>
            <person name="Matassi G."/>
            <person name="Medina M."/>
            <person name="Mochizuki Y."/>
            <person name="Mount S."/>
            <person name="Morishita T."/>
            <person name="Miura S."/>
            <person name="Nakayama A."/>
            <person name="Nishizaka S."/>
            <person name="Nomoto H."/>
            <person name="Ohta F."/>
            <person name="Oishi K."/>
            <person name="Rigoutsos I."/>
            <person name="Sano M."/>
            <person name="Sasaki A."/>
            <person name="Sasakura Y."/>
            <person name="Shoguchi E."/>
            <person name="Shin-i T."/>
            <person name="Spagnuolo A."/>
            <person name="Stainier D."/>
            <person name="Suzuki M.M."/>
            <person name="Tassy O."/>
            <person name="Takatori N."/>
            <person name="Tokuoka M."/>
            <person name="Yagi K."/>
            <person name="Yoshizaki F."/>
            <person name="Wada S."/>
            <person name="Zhang C."/>
            <person name="Hyatt P.D."/>
            <person name="Larimer F."/>
            <person name="Detter C."/>
            <person name="Doggett N."/>
            <person name="Glavina T."/>
            <person name="Hawkins T."/>
            <person name="Richardson P."/>
            <person name="Lucas S."/>
            <person name="Kohara Y."/>
            <person name="Levine M."/>
            <person name="Satoh N."/>
            <person name="Rokhsar D.S."/>
        </authorList>
    </citation>
    <scope>NUCLEOTIDE SEQUENCE [LARGE SCALE GENOMIC DNA]</scope>
</reference>
<sequence length="74" mass="8968">MIRFHLVLFAMVLLCLAVGSRGFRYRRTELTPGRSSPWSFFGSTRRRTAFTTRRRYSFSSTRRRTLVTTRRRYR</sequence>
<protein>
    <recommendedName>
        <fullName evidence="4">Secreted protein</fullName>
    </recommendedName>
</protein>